<proteinExistence type="predicted"/>
<reference evidence="1 2" key="1">
    <citation type="journal article" date="2015" name="Genome Biol. Evol.">
        <title>The genome of winter moth (Operophtera brumata) provides a genomic perspective on sexual dimorphism and phenology.</title>
        <authorList>
            <person name="Derks M.F."/>
            <person name="Smit S."/>
            <person name="Salis L."/>
            <person name="Schijlen E."/>
            <person name="Bossers A."/>
            <person name="Mateman C."/>
            <person name="Pijl A.S."/>
            <person name="de Ridder D."/>
            <person name="Groenen M.A."/>
            <person name="Visser M.E."/>
            <person name="Megens H.J."/>
        </authorList>
    </citation>
    <scope>NUCLEOTIDE SEQUENCE [LARGE SCALE GENOMIC DNA]</scope>
    <source>
        <strain evidence="1">WM2013NL</strain>
        <tissue evidence="1">Head and thorax</tissue>
    </source>
</reference>
<gene>
    <name evidence="1" type="ORF">OBRU01_02404</name>
</gene>
<name>A0A0L7LSH5_OPEBR</name>
<dbReference type="AlphaFoldDB" id="A0A0L7LSH5"/>
<comment type="caution">
    <text evidence="1">The sequence shown here is derived from an EMBL/GenBank/DDBJ whole genome shotgun (WGS) entry which is preliminary data.</text>
</comment>
<accession>A0A0L7LSH5</accession>
<sequence>MLHNTSCQEAEPNRFLVSPAADIEIYFAVSRDDYDDCSSSPRGSPLKDTSNIQDHDQAYYISRHNPNKTFRRESVIASWKSLKKERELALGKRIIYVDADSYQDFYGRNKVKRCKSERTDNSARIPKKVKRTYSVLYRYDPNEEKVVKEYKYQLAKENDNAFPAPLHKSYSEPFLRPEAMPKKKVKRSFTTLLNIKTKFLNIFGSKG</sequence>
<organism evidence="1 2">
    <name type="scientific">Operophtera brumata</name>
    <name type="common">Winter moth</name>
    <name type="synonym">Phalaena brumata</name>
    <dbReference type="NCBI Taxonomy" id="104452"/>
    <lineage>
        <taxon>Eukaryota</taxon>
        <taxon>Metazoa</taxon>
        <taxon>Ecdysozoa</taxon>
        <taxon>Arthropoda</taxon>
        <taxon>Hexapoda</taxon>
        <taxon>Insecta</taxon>
        <taxon>Pterygota</taxon>
        <taxon>Neoptera</taxon>
        <taxon>Endopterygota</taxon>
        <taxon>Lepidoptera</taxon>
        <taxon>Glossata</taxon>
        <taxon>Ditrysia</taxon>
        <taxon>Geometroidea</taxon>
        <taxon>Geometridae</taxon>
        <taxon>Larentiinae</taxon>
        <taxon>Operophtera</taxon>
    </lineage>
</organism>
<protein>
    <submittedName>
        <fullName evidence="1">Uncharacterized protein</fullName>
    </submittedName>
</protein>
<dbReference type="OrthoDB" id="8123531at2759"/>
<dbReference type="EMBL" id="JTDY01000182">
    <property type="protein sequence ID" value="KOB78407.1"/>
    <property type="molecule type" value="Genomic_DNA"/>
</dbReference>
<evidence type="ECO:0000313" key="2">
    <source>
        <dbReference type="Proteomes" id="UP000037510"/>
    </source>
</evidence>
<keyword evidence="2" id="KW-1185">Reference proteome</keyword>
<evidence type="ECO:0000313" key="1">
    <source>
        <dbReference type="EMBL" id="KOB78407.1"/>
    </source>
</evidence>
<dbReference type="Proteomes" id="UP000037510">
    <property type="component" value="Unassembled WGS sequence"/>
</dbReference>